<dbReference type="EMBL" id="JARGEI010000001">
    <property type="protein sequence ID" value="KAJ8737151.1"/>
    <property type="molecule type" value="Genomic_DNA"/>
</dbReference>
<keyword evidence="3" id="KW-1185">Reference proteome</keyword>
<feature type="compositionally biased region" description="Basic and acidic residues" evidence="1">
    <location>
        <begin position="1"/>
        <end position="20"/>
    </location>
</feature>
<accession>A0AAD7Z4G9</accession>
<gene>
    <name evidence="2" type="ORF">PYW07_000422</name>
</gene>
<dbReference type="AlphaFoldDB" id="A0AAD7Z4G9"/>
<name>A0AAD7Z4G9_MYTSE</name>
<comment type="caution">
    <text evidence="2">The sequence shown here is derived from an EMBL/GenBank/DDBJ whole genome shotgun (WGS) entry which is preliminary data.</text>
</comment>
<reference evidence="2" key="1">
    <citation type="submission" date="2023-03" db="EMBL/GenBank/DDBJ databases">
        <title>Chromosome-level genomes of two armyworms, Mythimna separata and Mythimna loreyi, provide insights into the biosynthesis and reception of sex pheromones.</title>
        <authorList>
            <person name="Zhao H."/>
        </authorList>
    </citation>
    <scope>NUCLEOTIDE SEQUENCE</scope>
    <source>
        <strain evidence="2">BeijingLab</strain>
        <tissue evidence="2">Pupa</tissue>
    </source>
</reference>
<evidence type="ECO:0000313" key="3">
    <source>
        <dbReference type="Proteomes" id="UP001231518"/>
    </source>
</evidence>
<dbReference type="Proteomes" id="UP001231518">
    <property type="component" value="Chromosome 1"/>
</dbReference>
<sequence>MAPKPKADAKAKAGKAEKPKTPPPASSQSSKAKKPFEEISVVFNGNEVKIRVPKSTSKPPRLSPSQVKEQQSCTCDDNASICSETCGMTCGEDACPGNRLDWKLPPNICESSHRTALESELAYSKSAHHANLCNTCNVTPKDAPKGVKAQKVLHPDKDVFVLKIGKDTTEPNRTGSIEVELITPRAPAKPQPATHKCIQIQCEECDIPCGCAAMPCGTCCQSIAPRRRKCRRLPRYCPRC</sequence>
<proteinExistence type="predicted"/>
<protein>
    <submittedName>
        <fullName evidence="2">Uncharacterized protein</fullName>
    </submittedName>
</protein>
<evidence type="ECO:0000313" key="2">
    <source>
        <dbReference type="EMBL" id="KAJ8737151.1"/>
    </source>
</evidence>
<evidence type="ECO:0000256" key="1">
    <source>
        <dbReference type="SAM" id="MobiDB-lite"/>
    </source>
</evidence>
<organism evidence="2 3">
    <name type="scientific">Mythimna separata</name>
    <name type="common">Oriental armyworm</name>
    <name type="synonym">Pseudaletia separata</name>
    <dbReference type="NCBI Taxonomy" id="271217"/>
    <lineage>
        <taxon>Eukaryota</taxon>
        <taxon>Metazoa</taxon>
        <taxon>Ecdysozoa</taxon>
        <taxon>Arthropoda</taxon>
        <taxon>Hexapoda</taxon>
        <taxon>Insecta</taxon>
        <taxon>Pterygota</taxon>
        <taxon>Neoptera</taxon>
        <taxon>Endopterygota</taxon>
        <taxon>Lepidoptera</taxon>
        <taxon>Glossata</taxon>
        <taxon>Ditrysia</taxon>
        <taxon>Noctuoidea</taxon>
        <taxon>Noctuidae</taxon>
        <taxon>Noctuinae</taxon>
        <taxon>Hadenini</taxon>
        <taxon>Mythimna</taxon>
    </lineage>
</organism>
<feature type="region of interest" description="Disordered" evidence="1">
    <location>
        <begin position="1"/>
        <end position="38"/>
    </location>
</feature>